<comment type="caution">
    <text evidence="3">The sequence shown here is derived from an EMBL/GenBank/DDBJ whole genome shotgun (WGS) entry which is preliminary data.</text>
</comment>
<protein>
    <submittedName>
        <fullName evidence="3">Acyl-CoA synthetase</fullName>
    </submittedName>
</protein>
<dbReference type="Pfam" id="PF00501">
    <property type="entry name" value="AMP-binding"/>
    <property type="match status" value="1"/>
</dbReference>
<dbReference type="PANTHER" id="PTHR24096">
    <property type="entry name" value="LONG-CHAIN-FATTY-ACID--COA LIGASE"/>
    <property type="match status" value="1"/>
</dbReference>
<proteinExistence type="predicted"/>
<dbReference type="AlphaFoldDB" id="A0A973W5F8"/>
<sequence>MPILRQWAERHPDKIAALIAFSDEAVTYGELDRSADKVTQLMMWMGLSPGDGIAIMLDNDLTYFEIIWGARRHGLYYTPVSGHLRPEEAAYIVRDCGAKAFFVASRFAETVQILLAENPQGCPVYVVGGSLEMGRDYAKEIARFDRLIEIPDGPVGKDFCYSSGTTGKPKGIKQPLSTNAIQAQLNGDWVQGHFGFAEDTAYLSPAPLYHAAPLRFTMRTLECGGTAIIMRKFAAEQALAAVERYRITHSQWVPTMFFRLLALPSKVRRRYDLSSHRCAIHAAAPCPPEIKERMIEWWGPIIWEYYAGSERNGVTCISTEEWLTHRGSVGRACLGELHILDQNQEELGPGQIGDVYFDGPKFVYHNDAEKTARSRNAKGWSTLGDVGYLDGDGYLYLTDRRSHMIISGGVNIYPAEIENRLALHPDIADVAVFGLPNPEFGEEVKAVVQLKDVSKASPSLAADLIAFCREGLSHIKCPRSIDFEAELPRQENGKLFKHVLKQRYLRSA</sequence>
<dbReference type="InterPro" id="IPR025110">
    <property type="entry name" value="AMP-bd_C"/>
</dbReference>
<accession>A0A973W5F8</accession>
<dbReference type="InterPro" id="IPR042099">
    <property type="entry name" value="ANL_N_sf"/>
</dbReference>
<dbReference type="InterPro" id="IPR045851">
    <property type="entry name" value="AMP-bd_C_sf"/>
</dbReference>
<evidence type="ECO:0000259" key="2">
    <source>
        <dbReference type="Pfam" id="PF13193"/>
    </source>
</evidence>
<dbReference type="SUPFAM" id="SSF56801">
    <property type="entry name" value="Acetyl-CoA synthetase-like"/>
    <property type="match status" value="1"/>
</dbReference>
<dbReference type="Pfam" id="PF13193">
    <property type="entry name" value="AMP-binding_C"/>
    <property type="match status" value="1"/>
</dbReference>
<name>A0A973W5F8_9BRAD</name>
<dbReference type="GO" id="GO:0016405">
    <property type="term" value="F:CoA-ligase activity"/>
    <property type="evidence" value="ECO:0007669"/>
    <property type="project" value="TreeGrafter"/>
</dbReference>
<organism evidence="3">
    <name type="scientific">Bradyrhizobium septentrionale</name>
    <dbReference type="NCBI Taxonomy" id="1404411"/>
    <lineage>
        <taxon>Bacteria</taxon>
        <taxon>Pseudomonadati</taxon>
        <taxon>Pseudomonadota</taxon>
        <taxon>Alphaproteobacteria</taxon>
        <taxon>Hyphomicrobiales</taxon>
        <taxon>Nitrobacteraceae</taxon>
        <taxon>Bradyrhizobium</taxon>
    </lineage>
</organism>
<feature type="domain" description="AMP-binding enzyme C-terminal" evidence="2">
    <location>
        <begin position="416"/>
        <end position="494"/>
    </location>
</feature>
<dbReference type="Gene3D" id="3.30.300.30">
    <property type="match status" value="1"/>
</dbReference>
<dbReference type="RefSeq" id="WP_176399255.1">
    <property type="nucleotide sequence ID" value="NZ_CP088285.1"/>
</dbReference>
<dbReference type="InterPro" id="IPR000873">
    <property type="entry name" value="AMP-dep_synth/lig_dom"/>
</dbReference>
<evidence type="ECO:0000259" key="1">
    <source>
        <dbReference type="Pfam" id="PF00501"/>
    </source>
</evidence>
<evidence type="ECO:0000313" key="3">
    <source>
        <dbReference type="EMBL" id="NVI47589.1"/>
    </source>
</evidence>
<reference evidence="3" key="1">
    <citation type="submission" date="2020-06" db="EMBL/GenBank/DDBJ databases">
        <title>Whole Genome Sequence of Bradyrhizobium sp. Strain 1S1.</title>
        <authorList>
            <person name="Bromfield E.S.P."/>
            <person name="Cloutier S."/>
        </authorList>
    </citation>
    <scope>NUCLEOTIDE SEQUENCE [LARGE SCALE GENOMIC DNA]</scope>
    <source>
        <strain evidence="3">1S1</strain>
    </source>
</reference>
<dbReference type="Gene3D" id="3.40.50.12780">
    <property type="entry name" value="N-terminal domain of ligase-like"/>
    <property type="match status" value="1"/>
</dbReference>
<feature type="domain" description="AMP-dependent synthetase/ligase" evidence="1">
    <location>
        <begin position="4"/>
        <end position="361"/>
    </location>
</feature>
<dbReference type="EMBL" id="JAAOLE020000001">
    <property type="protein sequence ID" value="NVI47589.1"/>
    <property type="molecule type" value="Genomic_DNA"/>
</dbReference>
<dbReference type="PANTHER" id="PTHR24096:SF323">
    <property type="entry name" value="BLR3536 PROTEIN"/>
    <property type="match status" value="1"/>
</dbReference>
<gene>
    <name evidence="3" type="ORF">HAP48_032435</name>
</gene>